<accession>A0A8K0K8U1</accession>
<dbReference type="Pfam" id="PF13855">
    <property type="entry name" value="LRR_8"/>
    <property type="match status" value="3"/>
</dbReference>
<dbReference type="PROSITE" id="PS51450">
    <property type="entry name" value="LRR"/>
    <property type="match status" value="5"/>
</dbReference>
<comment type="caution">
    <text evidence="5">The sequence shown here is derived from an EMBL/GenBank/DDBJ whole genome shotgun (WGS) entry which is preliminary data.</text>
</comment>
<dbReference type="Pfam" id="PF12799">
    <property type="entry name" value="LRR_4"/>
    <property type="match status" value="1"/>
</dbReference>
<gene>
    <name evidence="5" type="ORF">J437_LFUL003648</name>
</gene>
<feature type="non-terminal residue" evidence="5">
    <location>
        <position position="1"/>
    </location>
</feature>
<keyword evidence="6" id="KW-1185">Reference proteome</keyword>
<feature type="chain" id="PRO_5035465971" evidence="4">
    <location>
        <begin position="22"/>
        <end position="895"/>
    </location>
</feature>
<dbReference type="InterPro" id="IPR025875">
    <property type="entry name" value="Leu-rich_rpt_4"/>
</dbReference>
<keyword evidence="1" id="KW-0433">Leucine-rich repeat</keyword>
<evidence type="ECO:0000256" key="4">
    <source>
        <dbReference type="SAM" id="SignalP"/>
    </source>
</evidence>
<sequence length="895" mass="101468">MTQRMFSLLFLITYPSNVVSGSDYLSIVAGGRKYINYAHSRSVSTEYLLYCRSEPGCVCNQEGDGYVLHCEKEVHARMSLIAEKNGNLDLKCNATLPSGKLRHDYYLTMSLGEFEEARVQMTACPEPPESYASLFASSSLLSHSEQIPRISFIKILVIDCGLREQFSITKEHFEGLNGLQHLELSCEGLRELPDDLFKGKFPNLLHLNISNTTIESIPDSILTSLPNLQQFILYSNRIVEIRSGNFKDAASLRFLLINEPLLKSLGNDVFNHTPNLEIFSLQNTSVTVLPRSLGKLVNLSSISLAANKIEYIEKEHCVMWEKMSNLIMMDNELKRVDFECFFNFENLSSVIITRTSLSNLPDKPMKLNNLRKLVFSKNTLTISRASRFITSETLDELVMDSSNIKSFDHDFLHSSPNLRVVILNNNGFSFLHEDFFSVSRNLTVISLKNNKLAAISPNFFNNNPNLKILLLTDNVISDLSSSLLANCSSLFHLCLGGNNLKELPNKFLSNLDKLQVLNISNNKISKLEHDCFTGLSSLNTLDLSNNILEDSKMTSFRELENSKALYFLNLYGNSFSLIPSIHITSLQYLNLSNNVLSILEVTNFRHNSKLKILDLSRNALKTMSRSVFLGFGHLITLDLSFNQLTEIPDSALRYAQKLQKLLLSGNKIRKFNICIIANNRNLEELDLSGNGLHSIGDYSSDCDSEITSLKKLDLSNNEITFTDSNWIFDKDRKTWGSISPLIYFPNIEEIILANNSISMIFMDWRNMLVNLRNLDLQYNKIKYLTHQDMLFPTTILHTDGRREPLKCSHSLQVDLRHNLITGMELPKNMLAKRRRGESFANVTMMMEDNPFNCGCGVINVLRLFDGDVVLTSELRRTEDVNWISPAKIDPGNLSC</sequence>
<evidence type="ECO:0000313" key="5">
    <source>
        <dbReference type="EMBL" id="KAG8228013.1"/>
    </source>
</evidence>
<reference evidence="5" key="1">
    <citation type="submission" date="2013-04" db="EMBL/GenBank/DDBJ databases">
        <authorList>
            <person name="Qu J."/>
            <person name="Murali S.C."/>
            <person name="Bandaranaike D."/>
            <person name="Bellair M."/>
            <person name="Blankenburg K."/>
            <person name="Chao H."/>
            <person name="Dinh H."/>
            <person name="Doddapaneni H."/>
            <person name="Downs B."/>
            <person name="Dugan-Rocha S."/>
            <person name="Elkadiri S."/>
            <person name="Gnanaolivu R.D."/>
            <person name="Hernandez B."/>
            <person name="Javaid M."/>
            <person name="Jayaseelan J.C."/>
            <person name="Lee S."/>
            <person name="Li M."/>
            <person name="Ming W."/>
            <person name="Munidasa M."/>
            <person name="Muniz J."/>
            <person name="Nguyen L."/>
            <person name="Ongeri F."/>
            <person name="Osuji N."/>
            <person name="Pu L.-L."/>
            <person name="Puazo M."/>
            <person name="Qu C."/>
            <person name="Quiroz J."/>
            <person name="Raj R."/>
            <person name="Weissenberger G."/>
            <person name="Xin Y."/>
            <person name="Zou X."/>
            <person name="Han Y."/>
            <person name="Richards S."/>
            <person name="Worley K."/>
            <person name="Muzny D."/>
            <person name="Gibbs R."/>
        </authorList>
    </citation>
    <scope>NUCLEOTIDE SEQUENCE</scope>
    <source>
        <strain evidence="5">Sampled in the wild</strain>
    </source>
</reference>
<evidence type="ECO:0000256" key="1">
    <source>
        <dbReference type="ARBA" id="ARBA00022614"/>
    </source>
</evidence>
<proteinExistence type="predicted"/>
<reference evidence="5" key="2">
    <citation type="submission" date="2017-10" db="EMBL/GenBank/DDBJ databases">
        <title>Ladona fulva Genome sequencing and assembly.</title>
        <authorList>
            <person name="Murali S."/>
            <person name="Richards S."/>
            <person name="Bandaranaike D."/>
            <person name="Bellair M."/>
            <person name="Blankenburg K."/>
            <person name="Chao H."/>
            <person name="Dinh H."/>
            <person name="Doddapaneni H."/>
            <person name="Dugan-Rocha S."/>
            <person name="Elkadiri S."/>
            <person name="Gnanaolivu R."/>
            <person name="Hernandez B."/>
            <person name="Skinner E."/>
            <person name="Javaid M."/>
            <person name="Lee S."/>
            <person name="Li M."/>
            <person name="Ming W."/>
            <person name="Munidasa M."/>
            <person name="Muniz J."/>
            <person name="Nguyen L."/>
            <person name="Hughes D."/>
            <person name="Osuji N."/>
            <person name="Pu L.-L."/>
            <person name="Puazo M."/>
            <person name="Qu C."/>
            <person name="Quiroz J."/>
            <person name="Raj R."/>
            <person name="Weissenberger G."/>
            <person name="Xin Y."/>
            <person name="Zou X."/>
            <person name="Han Y."/>
            <person name="Worley K."/>
            <person name="Muzny D."/>
            <person name="Gibbs R."/>
        </authorList>
    </citation>
    <scope>NUCLEOTIDE SEQUENCE</scope>
    <source>
        <strain evidence="5">Sampled in the wild</strain>
    </source>
</reference>
<dbReference type="Gene3D" id="3.80.10.10">
    <property type="entry name" value="Ribonuclease Inhibitor"/>
    <property type="match status" value="4"/>
</dbReference>
<evidence type="ECO:0000313" key="6">
    <source>
        <dbReference type="Proteomes" id="UP000792457"/>
    </source>
</evidence>
<dbReference type="PRINTS" id="PR00019">
    <property type="entry name" value="LEURICHRPT"/>
</dbReference>
<organism evidence="5 6">
    <name type="scientific">Ladona fulva</name>
    <name type="common">Scarce chaser dragonfly</name>
    <name type="synonym">Libellula fulva</name>
    <dbReference type="NCBI Taxonomy" id="123851"/>
    <lineage>
        <taxon>Eukaryota</taxon>
        <taxon>Metazoa</taxon>
        <taxon>Ecdysozoa</taxon>
        <taxon>Arthropoda</taxon>
        <taxon>Hexapoda</taxon>
        <taxon>Insecta</taxon>
        <taxon>Pterygota</taxon>
        <taxon>Palaeoptera</taxon>
        <taxon>Odonata</taxon>
        <taxon>Epiprocta</taxon>
        <taxon>Anisoptera</taxon>
        <taxon>Libelluloidea</taxon>
        <taxon>Libellulidae</taxon>
        <taxon>Ladona</taxon>
    </lineage>
</organism>
<dbReference type="InterPro" id="IPR050328">
    <property type="entry name" value="Dev_Immune_Receptor"/>
</dbReference>
<evidence type="ECO:0000256" key="3">
    <source>
        <dbReference type="ARBA" id="ARBA00022737"/>
    </source>
</evidence>
<keyword evidence="3" id="KW-0677">Repeat</keyword>
<feature type="signal peptide" evidence="4">
    <location>
        <begin position="1"/>
        <end position="21"/>
    </location>
</feature>
<name>A0A8K0K8U1_LADFU</name>
<dbReference type="PANTHER" id="PTHR24373:SF275">
    <property type="entry name" value="TIR DOMAIN-CONTAINING PROTEIN"/>
    <property type="match status" value="1"/>
</dbReference>
<dbReference type="Proteomes" id="UP000792457">
    <property type="component" value="Unassembled WGS sequence"/>
</dbReference>
<dbReference type="SMART" id="SM00369">
    <property type="entry name" value="LRR_TYP"/>
    <property type="match status" value="16"/>
</dbReference>
<protein>
    <submittedName>
        <fullName evidence="5">Uncharacterized protein</fullName>
    </submittedName>
</protein>
<dbReference type="OrthoDB" id="2013775at2759"/>
<dbReference type="SUPFAM" id="SSF52058">
    <property type="entry name" value="L domain-like"/>
    <property type="match status" value="2"/>
</dbReference>
<dbReference type="AlphaFoldDB" id="A0A8K0K8U1"/>
<dbReference type="EMBL" id="KZ308356">
    <property type="protein sequence ID" value="KAG8228013.1"/>
    <property type="molecule type" value="Genomic_DNA"/>
</dbReference>
<dbReference type="InterPro" id="IPR001611">
    <property type="entry name" value="Leu-rich_rpt"/>
</dbReference>
<dbReference type="InterPro" id="IPR003591">
    <property type="entry name" value="Leu-rich_rpt_typical-subtyp"/>
</dbReference>
<dbReference type="InterPro" id="IPR032675">
    <property type="entry name" value="LRR_dom_sf"/>
</dbReference>
<evidence type="ECO:0000256" key="2">
    <source>
        <dbReference type="ARBA" id="ARBA00022729"/>
    </source>
</evidence>
<dbReference type="PANTHER" id="PTHR24373">
    <property type="entry name" value="SLIT RELATED LEUCINE-RICH REPEAT NEURONAL PROTEIN"/>
    <property type="match status" value="1"/>
</dbReference>
<keyword evidence="2 4" id="KW-0732">Signal</keyword>
<dbReference type="SMART" id="SM00365">
    <property type="entry name" value="LRR_SD22"/>
    <property type="match status" value="5"/>
</dbReference>